<gene>
    <name evidence="1" type="ORF">CR203_19490</name>
</gene>
<reference evidence="1 2" key="1">
    <citation type="submission" date="2017-10" db="EMBL/GenBank/DDBJ databases">
        <title>Bacillus sp. nov., a halophilic bacterium isolated from a Keqin Lake.</title>
        <authorList>
            <person name="Wang H."/>
        </authorList>
    </citation>
    <scope>NUCLEOTIDE SEQUENCE [LARGE SCALE GENOMIC DNA]</scope>
    <source>
        <strain evidence="1 2">KCTC 13187</strain>
    </source>
</reference>
<organism evidence="1 2">
    <name type="scientific">Salipaludibacillus neizhouensis</name>
    <dbReference type="NCBI Taxonomy" id="885475"/>
    <lineage>
        <taxon>Bacteria</taxon>
        <taxon>Bacillati</taxon>
        <taxon>Bacillota</taxon>
        <taxon>Bacilli</taxon>
        <taxon>Bacillales</taxon>
        <taxon>Bacillaceae</taxon>
    </lineage>
</organism>
<dbReference type="AlphaFoldDB" id="A0A3A9KDW1"/>
<evidence type="ECO:0000313" key="1">
    <source>
        <dbReference type="EMBL" id="RKL65665.1"/>
    </source>
</evidence>
<protein>
    <submittedName>
        <fullName evidence="1">Uncharacterized protein</fullName>
    </submittedName>
</protein>
<keyword evidence="2" id="KW-1185">Reference proteome</keyword>
<evidence type="ECO:0000313" key="2">
    <source>
        <dbReference type="Proteomes" id="UP000281498"/>
    </source>
</evidence>
<dbReference type="EMBL" id="PDOE01000013">
    <property type="protein sequence ID" value="RKL65665.1"/>
    <property type="molecule type" value="Genomic_DNA"/>
</dbReference>
<accession>A0A3A9KDW1</accession>
<sequence length="126" mass="14690">MKKNTVTISILYNSEKLFERFESAFDSIAETYIKCTPIDISNIEVKNSKDKILVEFDYNSLELEYEYEFEEGAVKEKASLPNGDIVDSFMEFWIKWAVEGFFNKELKVETEHTAITFNVVEGKKTM</sequence>
<dbReference type="Proteomes" id="UP000281498">
    <property type="component" value="Unassembled WGS sequence"/>
</dbReference>
<name>A0A3A9KDW1_9BACI</name>
<comment type="caution">
    <text evidence="1">The sequence shown here is derived from an EMBL/GenBank/DDBJ whole genome shotgun (WGS) entry which is preliminary data.</text>
</comment>
<proteinExistence type="predicted"/>
<dbReference type="RefSeq" id="WP_110935972.1">
    <property type="nucleotide sequence ID" value="NZ_KZ614146.1"/>
</dbReference>